<evidence type="ECO:0000313" key="4">
    <source>
        <dbReference type="EMBL" id="TWW00130.1"/>
    </source>
</evidence>
<keyword evidence="1" id="KW-0812">Transmembrane</keyword>
<feature type="transmembrane region" description="Helical" evidence="1">
    <location>
        <begin position="183"/>
        <end position="201"/>
    </location>
</feature>
<feature type="signal peptide" evidence="2">
    <location>
        <begin position="1"/>
        <end position="22"/>
    </location>
</feature>
<name>A0A5C6LUG8_9BACT</name>
<sequence length="265" mass="29497">MLKKVFSFLLPAIVLCPQLSMAQELPTRTLTITENDSVYAYVQPPSKNLDGRLIAIPVTFIAYGAASLKLGDLKKLNTHMNNEIFLESRHKPLHFDNYLQYAPAVMVYGLNLAGVKGKNNFIDRTMIYGISNAILGATVMTTKHFTREWRPDGSNQMSFPSGHTATAFAAAEFMRREYQDRSVWYGVAGYAMAATTGYMRMYNNRHWFGDVVAGAGVGILSTDLAYFLYPKMKRIFTGSKDNGATVVTPTYQDGAVGLSLVHMFK</sequence>
<dbReference type="OrthoDB" id="9773582at2"/>
<dbReference type="RefSeq" id="WP_146305395.1">
    <property type="nucleotide sequence ID" value="NZ_VOHS01000010.1"/>
</dbReference>
<proteinExistence type="predicted"/>
<keyword evidence="5" id="KW-1185">Reference proteome</keyword>
<accession>A0A5C6LUG8</accession>
<organism evidence="4 5">
    <name type="scientific">Chitinophaga pinensis</name>
    <dbReference type="NCBI Taxonomy" id="79329"/>
    <lineage>
        <taxon>Bacteria</taxon>
        <taxon>Pseudomonadati</taxon>
        <taxon>Bacteroidota</taxon>
        <taxon>Chitinophagia</taxon>
        <taxon>Chitinophagales</taxon>
        <taxon>Chitinophagaceae</taxon>
        <taxon>Chitinophaga</taxon>
    </lineage>
</organism>
<protein>
    <submittedName>
        <fullName evidence="4">Phosphatase PAP2 family protein</fullName>
    </submittedName>
</protein>
<keyword evidence="1" id="KW-0472">Membrane</keyword>
<evidence type="ECO:0000313" key="5">
    <source>
        <dbReference type="Proteomes" id="UP000318815"/>
    </source>
</evidence>
<gene>
    <name evidence="4" type="ORF">FEF09_12360</name>
</gene>
<dbReference type="PANTHER" id="PTHR14969">
    <property type="entry name" value="SPHINGOSINE-1-PHOSPHATE PHOSPHOHYDROLASE"/>
    <property type="match status" value="1"/>
</dbReference>
<keyword evidence="1" id="KW-1133">Transmembrane helix</keyword>
<dbReference type="Proteomes" id="UP000318815">
    <property type="component" value="Unassembled WGS sequence"/>
</dbReference>
<dbReference type="Gene3D" id="1.20.144.10">
    <property type="entry name" value="Phosphatidic acid phosphatase type 2/haloperoxidase"/>
    <property type="match status" value="1"/>
</dbReference>
<dbReference type="PANTHER" id="PTHR14969:SF13">
    <property type="entry name" value="AT30094P"/>
    <property type="match status" value="1"/>
</dbReference>
<evidence type="ECO:0000256" key="2">
    <source>
        <dbReference type="SAM" id="SignalP"/>
    </source>
</evidence>
<keyword evidence="2" id="KW-0732">Signal</keyword>
<evidence type="ECO:0000259" key="3">
    <source>
        <dbReference type="SMART" id="SM00014"/>
    </source>
</evidence>
<comment type="caution">
    <text evidence="4">The sequence shown here is derived from an EMBL/GenBank/DDBJ whole genome shotgun (WGS) entry which is preliminary data.</text>
</comment>
<dbReference type="Pfam" id="PF01569">
    <property type="entry name" value="PAP2"/>
    <property type="match status" value="1"/>
</dbReference>
<dbReference type="InterPro" id="IPR000326">
    <property type="entry name" value="PAP2/HPO"/>
</dbReference>
<dbReference type="SUPFAM" id="SSF48317">
    <property type="entry name" value="Acid phosphatase/Vanadium-dependent haloperoxidase"/>
    <property type="match status" value="1"/>
</dbReference>
<dbReference type="EMBL" id="VOHS01000010">
    <property type="protein sequence ID" value="TWW00130.1"/>
    <property type="molecule type" value="Genomic_DNA"/>
</dbReference>
<dbReference type="InterPro" id="IPR036938">
    <property type="entry name" value="PAP2/HPO_sf"/>
</dbReference>
<feature type="chain" id="PRO_5022672455" evidence="2">
    <location>
        <begin position="23"/>
        <end position="265"/>
    </location>
</feature>
<dbReference type="SMART" id="SM00014">
    <property type="entry name" value="acidPPc"/>
    <property type="match status" value="1"/>
</dbReference>
<evidence type="ECO:0000256" key="1">
    <source>
        <dbReference type="SAM" id="Phobius"/>
    </source>
</evidence>
<dbReference type="AlphaFoldDB" id="A0A5C6LUG8"/>
<feature type="domain" description="Phosphatidic acid phosphatase type 2/haloperoxidase" evidence="3">
    <location>
        <begin position="125"/>
        <end position="226"/>
    </location>
</feature>
<reference evidence="4 5" key="1">
    <citation type="submission" date="2019-08" db="EMBL/GenBank/DDBJ databases">
        <title>Whole genome sequencing of chitin degrading bacteria Chitinophaga pinensis YS16.</title>
        <authorList>
            <person name="Singh R.P."/>
            <person name="Manchanda G."/>
            <person name="Maurya I.K."/>
            <person name="Joshi N.K."/>
            <person name="Srivastava A.K."/>
        </authorList>
    </citation>
    <scope>NUCLEOTIDE SEQUENCE [LARGE SCALE GENOMIC DNA]</scope>
    <source>
        <strain evidence="4 5">YS-16</strain>
    </source>
</reference>
<feature type="transmembrane region" description="Helical" evidence="1">
    <location>
        <begin position="207"/>
        <end position="229"/>
    </location>
</feature>